<protein>
    <recommendedName>
        <fullName evidence="4">Yeast cell wall synthesis Kre9/Knh1-like N-terminal domain-containing protein</fullName>
    </recommendedName>
</protein>
<dbReference type="PANTHER" id="PTHR40633:SF1">
    <property type="entry name" value="GPI ANCHORED SERINE-THREONINE RICH PROTEIN (AFU_ORTHOLOGUE AFUA_1G03630)"/>
    <property type="match status" value="1"/>
</dbReference>
<dbReference type="PANTHER" id="PTHR40633">
    <property type="entry name" value="MATRIX PROTEIN, PUTATIVE (AFU_ORTHOLOGUE AFUA_8G05410)-RELATED"/>
    <property type="match status" value="1"/>
</dbReference>
<evidence type="ECO:0000256" key="3">
    <source>
        <dbReference type="SAM" id="SignalP"/>
    </source>
</evidence>
<dbReference type="OrthoDB" id="2339190at2759"/>
<evidence type="ECO:0000313" key="5">
    <source>
        <dbReference type="EMBL" id="OCH90901.1"/>
    </source>
</evidence>
<feature type="signal peptide" evidence="3">
    <location>
        <begin position="1"/>
        <end position="18"/>
    </location>
</feature>
<accession>A0A8E2ATX7</accession>
<keyword evidence="6" id="KW-1185">Reference proteome</keyword>
<dbReference type="InterPro" id="IPR052982">
    <property type="entry name" value="SRP1/TIP1-like"/>
</dbReference>
<dbReference type="Pfam" id="PF10342">
    <property type="entry name" value="Kre9_KNH"/>
    <property type="match status" value="1"/>
</dbReference>
<evidence type="ECO:0000259" key="4">
    <source>
        <dbReference type="Pfam" id="PF10342"/>
    </source>
</evidence>
<evidence type="ECO:0000313" key="6">
    <source>
        <dbReference type="Proteomes" id="UP000250043"/>
    </source>
</evidence>
<dbReference type="AlphaFoldDB" id="A0A8E2ATX7"/>
<feature type="chain" id="PRO_5034764072" description="Yeast cell wall synthesis Kre9/Knh1-like N-terminal domain-containing protein" evidence="3">
    <location>
        <begin position="19"/>
        <end position="247"/>
    </location>
</feature>
<reference evidence="5 6" key="1">
    <citation type="submission" date="2016-07" db="EMBL/GenBank/DDBJ databases">
        <title>Draft genome of the white-rot fungus Obba rivulosa 3A-2.</title>
        <authorList>
            <consortium name="DOE Joint Genome Institute"/>
            <person name="Miettinen O."/>
            <person name="Riley R."/>
            <person name="Acob R."/>
            <person name="Barry K."/>
            <person name="Cullen D."/>
            <person name="De Vries R."/>
            <person name="Hainaut M."/>
            <person name="Hatakka A."/>
            <person name="Henrissat B."/>
            <person name="Hilden K."/>
            <person name="Kuo R."/>
            <person name="Labutti K."/>
            <person name="Lipzen A."/>
            <person name="Makela M.R."/>
            <person name="Sandor L."/>
            <person name="Spatafora J.W."/>
            <person name="Grigoriev I.V."/>
            <person name="Hibbett D.S."/>
        </authorList>
    </citation>
    <scope>NUCLEOTIDE SEQUENCE [LARGE SCALE GENOMIC DNA]</scope>
    <source>
        <strain evidence="5 6">3A-2</strain>
    </source>
</reference>
<evidence type="ECO:0000256" key="1">
    <source>
        <dbReference type="ARBA" id="ARBA00022729"/>
    </source>
</evidence>
<evidence type="ECO:0000256" key="2">
    <source>
        <dbReference type="SAM" id="MobiDB-lite"/>
    </source>
</evidence>
<keyword evidence="1 3" id="KW-0732">Signal</keyword>
<name>A0A8E2ATX7_9APHY</name>
<feature type="domain" description="Yeast cell wall synthesis Kre9/Knh1-like N-terminal" evidence="4">
    <location>
        <begin position="35"/>
        <end position="128"/>
    </location>
</feature>
<feature type="compositionally biased region" description="Low complexity" evidence="2">
    <location>
        <begin position="163"/>
        <end position="219"/>
    </location>
</feature>
<proteinExistence type="predicted"/>
<dbReference type="InterPro" id="IPR018466">
    <property type="entry name" value="Kre9/Knh1-like_N"/>
</dbReference>
<gene>
    <name evidence="5" type="ORF">OBBRIDRAFT_792812</name>
</gene>
<sequence>MIFFTIYALLALFGSAHAIAIPMTSREVFDPPVTNPNADTVWTVGSTQTVTWDTSSLPPASQLTSPGMIVLGFLTSDSENLMLDNPLAQGFNLSDGQVNVVVPSVPAGNSYIVALFGDSGNISPTFTIQGGSSQSASATPSSVSTTPSSVTAAPSSTAPPQPATDAASQSSEVSTTSPSQSNSSATDLPSTSSPSAPSTTPSSSTGSSSASSLNAEPSSNDALSPRSAGIVNLAGLAVVATVTLLSL</sequence>
<feature type="compositionally biased region" description="Low complexity" evidence="2">
    <location>
        <begin position="132"/>
        <end position="156"/>
    </location>
</feature>
<feature type="region of interest" description="Disordered" evidence="2">
    <location>
        <begin position="127"/>
        <end position="224"/>
    </location>
</feature>
<dbReference type="Proteomes" id="UP000250043">
    <property type="component" value="Unassembled WGS sequence"/>
</dbReference>
<organism evidence="5 6">
    <name type="scientific">Obba rivulosa</name>
    <dbReference type="NCBI Taxonomy" id="1052685"/>
    <lineage>
        <taxon>Eukaryota</taxon>
        <taxon>Fungi</taxon>
        <taxon>Dikarya</taxon>
        <taxon>Basidiomycota</taxon>
        <taxon>Agaricomycotina</taxon>
        <taxon>Agaricomycetes</taxon>
        <taxon>Polyporales</taxon>
        <taxon>Gelatoporiaceae</taxon>
        <taxon>Obba</taxon>
    </lineage>
</organism>
<dbReference type="EMBL" id="KV722395">
    <property type="protein sequence ID" value="OCH90901.1"/>
    <property type="molecule type" value="Genomic_DNA"/>
</dbReference>